<dbReference type="PANTHER" id="PTHR43155">
    <property type="entry name" value="CYCLIC DI-GMP PHOSPHODIESTERASE PA4108-RELATED"/>
    <property type="match status" value="1"/>
</dbReference>
<dbReference type="InterPro" id="IPR003607">
    <property type="entry name" value="HD/PDEase_dom"/>
</dbReference>
<evidence type="ECO:0000259" key="4">
    <source>
        <dbReference type="PROSITE" id="PS51832"/>
    </source>
</evidence>
<keyword evidence="3" id="KW-0732">Signal</keyword>
<feature type="signal peptide" evidence="3">
    <location>
        <begin position="1"/>
        <end position="24"/>
    </location>
</feature>
<evidence type="ECO:0000256" key="2">
    <source>
        <dbReference type="SAM" id="Phobius"/>
    </source>
</evidence>
<feature type="chain" id="PRO_5012865880" evidence="3">
    <location>
        <begin position="25"/>
        <end position="466"/>
    </location>
</feature>
<evidence type="ECO:0000256" key="1">
    <source>
        <dbReference type="SAM" id="Coils"/>
    </source>
</evidence>
<dbReference type="OrthoDB" id="9781505at2"/>
<keyword evidence="2" id="KW-1133">Transmembrane helix</keyword>
<gene>
    <name evidence="5" type="ORF">SAMN02745149_00937</name>
</gene>
<dbReference type="STRING" id="261392.SAMN02745149_00937"/>
<dbReference type="PANTHER" id="PTHR43155:SF2">
    <property type="entry name" value="CYCLIC DI-GMP PHOSPHODIESTERASE PA4108"/>
    <property type="match status" value="1"/>
</dbReference>
<dbReference type="SUPFAM" id="SSF109604">
    <property type="entry name" value="HD-domain/PDEase-like"/>
    <property type="match status" value="1"/>
</dbReference>
<dbReference type="Pfam" id="PF13487">
    <property type="entry name" value="HD_5"/>
    <property type="match status" value="1"/>
</dbReference>
<dbReference type="RefSeq" id="WP_078932838.1">
    <property type="nucleotide sequence ID" value="NZ_FUWG01000006.1"/>
</dbReference>
<evidence type="ECO:0000313" key="5">
    <source>
        <dbReference type="EMBL" id="SJZ36186.1"/>
    </source>
</evidence>
<evidence type="ECO:0000256" key="3">
    <source>
        <dbReference type="SAM" id="SignalP"/>
    </source>
</evidence>
<protein>
    <submittedName>
        <fullName evidence="5">HD domain-containing protein</fullName>
    </submittedName>
</protein>
<dbReference type="PROSITE" id="PS51832">
    <property type="entry name" value="HD_GYP"/>
    <property type="match status" value="1"/>
</dbReference>
<dbReference type="Gene3D" id="1.10.3210.10">
    <property type="entry name" value="Hypothetical protein af1432"/>
    <property type="match status" value="1"/>
</dbReference>
<keyword evidence="2" id="KW-0472">Membrane</keyword>
<dbReference type="EMBL" id="FUWG01000006">
    <property type="protein sequence ID" value="SJZ36186.1"/>
    <property type="molecule type" value="Genomic_DNA"/>
</dbReference>
<reference evidence="5 6" key="1">
    <citation type="submission" date="2017-02" db="EMBL/GenBank/DDBJ databases">
        <authorList>
            <person name="Peterson S.W."/>
        </authorList>
    </citation>
    <scope>NUCLEOTIDE SEQUENCE [LARGE SCALE GENOMIC DNA]</scope>
    <source>
        <strain evidence="5 6">ATCC BAA-908</strain>
    </source>
</reference>
<sequence length="466" mass="52923">MLRNKSFLLLILCVCFSFVSEVFAQTTTFDLSERYLQKAETAFDDGQITEAFKNITMAMKVTKTSEDDVVPANVLVLARTIYRTKLKLLQKSYSEADFIELKTNLETFPEVNTSEITKLVRQIEAQVVADEKASTKKDQQEFYTKIQESNDATNSAVMQMVEENRKQFERAEERELKRDARDEKNDKKFMMIFIAVIGIAFIILVVVMLIVVVVRAAAKHSQIQQQQYVEAFKLLAQNQSQTNQLMIGGIAGLYSDDGLKLAGSSTWSQGALPEPEDTPEEKEELRELAAKCEDLGARIDQVTGRKNNSKNVSELVYKLAIKLGIRQHEAMVYFCASMVYDAGFLSIDPELLKAENLTEEQRKELNRHECLAEEHLQFVPKRYWTIFDDAARLHHENMDGSGMPEGLKGEEIPKIARIIRVADSFNALSSRRSYRGGTDKESAVAKLEEQPNIYDQDVINALKDII</sequence>
<evidence type="ECO:0000313" key="6">
    <source>
        <dbReference type="Proteomes" id="UP000190423"/>
    </source>
</evidence>
<feature type="transmembrane region" description="Helical" evidence="2">
    <location>
        <begin position="189"/>
        <end position="214"/>
    </location>
</feature>
<name>A0A1T4K126_TREPO</name>
<feature type="domain" description="HD-GYP" evidence="4">
    <location>
        <begin position="283"/>
        <end position="466"/>
    </location>
</feature>
<dbReference type="Proteomes" id="UP000190423">
    <property type="component" value="Unassembled WGS sequence"/>
</dbReference>
<accession>A0A1T4K126</accession>
<organism evidence="5 6">
    <name type="scientific">Treponema porcinum</name>
    <dbReference type="NCBI Taxonomy" id="261392"/>
    <lineage>
        <taxon>Bacteria</taxon>
        <taxon>Pseudomonadati</taxon>
        <taxon>Spirochaetota</taxon>
        <taxon>Spirochaetia</taxon>
        <taxon>Spirochaetales</taxon>
        <taxon>Treponemataceae</taxon>
        <taxon>Treponema</taxon>
    </lineage>
</organism>
<dbReference type="AlphaFoldDB" id="A0A1T4K126"/>
<proteinExistence type="predicted"/>
<dbReference type="InterPro" id="IPR037522">
    <property type="entry name" value="HD_GYP_dom"/>
</dbReference>
<keyword evidence="6" id="KW-1185">Reference proteome</keyword>
<dbReference type="GeneID" id="78316237"/>
<keyword evidence="2" id="KW-0812">Transmembrane</keyword>
<feature type="coiled-coil region" evidence="1">
    <location>
        <begin position="158"/>
        <end position="186"/>
    </location>
</feature>
<dbReference type="CDD" id="cd00077">
    <property type="entry name" value="HDc"/>
    <property type="match status" value="1"/>
</dbReference>
<keyword evidence="1" id="KW-0175">Coiled coil</keyword>